<gene>
    <name evidence="2" type="ORF">H257_15950</name>
</gene>
<reference evidence="2" key="1">
    <citation type="submission" date="2013-12" db="EMBL/GenBank/DDBJ databases">
        <title>The Genome Sequence of Aphanomyces astaci APO3.</title>
        <authorList>
            <consortium name="The Broad Institute Genomics Platform"/>
            <person name="Russ C."/>
            <person name="Tyler B."/>
            <person name="van West P."/>
            <person name="Dieguez-Uribeondo J."/>
            <person name="Young S.K."/>
            <person name="Zeng Q."/>
            <person name="Gargeya S."/>
            <person name="Fitzgerald M."/>
            <person name="Abouelleil A."/>
            <person name="Alvarado L."/>
            <person name="Chapman S.B."/>
            <person name="Gainer-Dewar J."/>
            <person name="Goldberg J."/>
            <person name="Griggs A."/>
            <person name="Gujja S."/>
            <person name="Hansen M."/>
            <person name="Howarth C."/>
            <person name="Imamovic A."/>
            <person name="Ireland A."/>
            <person name="Larimer J."/>
            <person name="McCowan C."/>
            <person name="Murphy C."/>
            <person name="Pearson M."/>
            <person name="Poon T.W."/>
            <person name="Priest M."/>
            <person name="Roberts A."/>
            <person name="Saif S."/>
            <person name="Shea T."/>
            <person name="Sykes S."/>
            <person name="Wortman J."/>
            <person name="Nusbaum C."/>
            <person name="Birren B."/>
        </authorList>
    </citation>
    <scope>NUCLEOTIDE SEQUENCE [LARGE SCALE GENOMIC DNA]</scope>
    <source>
        <strain evidence="2">APO3</strain>
    </source>
</reference>
<accession>W4FM58</accession>
<keyword evidence="1" id="KW-0472">Membrane</keyword>
<keyword evidence="1" id="KW-0812">Transmembrane</keyword>
<dbReference type="AlphaFoldDB" id="W4FM58"/>
<protein>
    <submittedName>
        <fullName evidence="2">Uncharacterized protein</fullName>
    </submittedName>
</protein>
<feature type="transmembrane region" description="Helical" evidence="1">
    <location>
        <begin position="27"/>
        <end position="52"/>
    </location>
</feature>
<dbReference type="RefSeq" id="XP_009842549.1">
    <property type="nucleotide sequence ID" value="XM_009844247.1"/>
</dbReference>
<organism evidence="2">
    <name type="scientific">Aphanomyces astaci</name>
    <name type="common">Crayfish plague agent</name>
    <dbReference type="NCBI Taxonomy" id="112090"/>
    <lineage>
        <taxon>Eukaryota</taxon>
        <taxon>Sar</taxon>
        <taxon>Stramenopiles</taxon>
        <taxon>Oomycota</taxon>
        <taxon>Saprolegniomycetes</taxon>
        <taxon>Saprolegniales</taxon>
        <taxon>Verrucalvaceae</taxon>
        <taxon>Aphanomyces</taxon>
    </lineage>
</organism>
<evidence type="ECO:0000256" key="1">
    <source>
        <dbReference type="SAM" id="Phobius"/>
    </source>
</evidence>
<sequence length="170" mass="17349">MTNAANVTTTTLAAATAALEATVVTGLAVVVATGLTVVALAAAPVDALAYAYMSLRPQLNLAVLTTLPPSTGKSQGGEIALTWTTTPSHHTVQDLVATTLAMSASFGGAVSSMGTPESVEHTCISGMRAPKANTVITDSTHFLDTSCWADALATRAAVNRTRDFMGRIGQ</sequence>
<keyword evidence="1" id="KW-1133">Transmembrane helix</keyword>
<evidence type="ECO:0000313" key="2">
    <source>
        <dbReference type="EMBL" id="ETV67986.1"/>
    </source>
</evidence>
<name>W4FM58_APHAT</name>
<proteinExistence type="predicted"/>
<dbReference type="EMBL" id="KI913190">
    <property type="protein sequence ID" value="ETV67986.1"/>
    <property type="molecule type" value="Genomic_DNA"/>
</dbReference>
<dbReference type="VEuPathDB" id="FungiDB:H257_15950"/>
<dbReference type="GeneID" id="20817946"/>